<evidence type="ECO:0000313" key="8">
    <source>
        <dbReference type="Proteomes" id="UP001318860"/>
    </source>
</evidence>
<dbReference type="InterPro" id="IPR036879">
    <property type="entry name" value="TF_MADSbox_sf"/>
</dbReference>
<sequence length="201" mass="23057">MENNAVIKKTKGRRKIEIKKIEKKSHLQVTFTKRKMGLFKKASELSVLCGAQILILVQSPAGKMFSFGHPCAETLIDSFETGVVHNFVEEEEGRRKYEEAVMRRVEMEKRMKEEKKEAWWDEPFESMELHELEEYLEALQGLRDNVMHRVEEMNVGNLGSTSSNHVLGNSVTDHDEDLDFLDSLLYESSLGSSPSVFVLGF</sequence>
<keyword evidence="4" id="KW-0804">Transcription</keyword>
<dbReference type="PANTHER" id="PTHR11945">
    <property type="entry name" value="MADS BOX PROTEIN"/>
    <property type="match status" value="1"/>
</dbReference>
<dbReference type="SUPFAM" id="SSF55455">
    <property type="entry name" value="SRF-like"/>
    <property type="match status" value="1"/>
</dbReference>
<evidence type="ECO:0000313" key="7">
    <source>
        <dbReference type="EMBL" id="KAK6159859.1"/>
    </source>
</evidence>
<protein>
    <recommendedName>
        <fullName evidence="6">MADS-box domain-containing protein</fullName>
    </recommendedName>
</protein>
<comment type="caution">
    <text evidence="7">The sequence shown here is derived from an EMBL/GenBank/DDBJ whole genome shotgun (WGS) entry which is preliminary data.</text>
</comment>
<evidence type="ECO:0000256" key="4">
    <source>
        <dbReference type="ARBA" id="ARBA00023163"/>
    </source>
</evidence>
<reference evidence="7 8" key="1">
    <citation type="journal article" date="2021" name="Comput. Struct. Biotechnol. J.">
        <title>De novo genome assembly of the potent medicinal plant Rehmannia glutinosa using nanopore technology.</title>
        <authorList>
            <person name="Ma L."/>
            <person name="Dong C."/>
            <person name="Song C."/>
            <person name="Wang X."/>
            <person name="Zheng X."/>
            <person name="Niu Y."/>
            <person name="Chen S."/>
            <person name="Feng W."/>
        </authorList>
    </citation>
    <scope>NUCLEOTIDE SEQUENCE [LARGE SCALE GENOMIC DNA]</scope>
    <source>
        <strain evidence="7">DH-2019</strain>
    </source>
</reference>
<keyword evidence="5" id="KW-0539">Nucleus</keyword>
<dbReference type="PROSITE" id="PS50066">
    <property type="entry name" value="MADS_BOX_2"/>
    <property type="match status" value="1"/>
</dbReference>
<dbReference type="Gene3D" id="3.40.1810.10">
    <property type="entry name" value="Transcription factor, MADS-box"/>
    <property type="match status" value="1"/>
</dbReference>
<evidence type="ECO:0000256" key="3">
    <source>
        <dbReference type="ARBA" id="ARBA00023125"/>
    </source>
</evidence>
<accession>A0ABR0XL13</accession>
<gene>
    <name evidence="7" type="ORF">DH2020_003240</name>
</gene>
<keyword evidence="2" id="KW-0805">Transcription regulation</keyword>
<evidence type="ECO:0000256" key="1">
    <source>
        <dbReference type="ARBA" id="ARBA00004123"/>
    </source>
</evidence>
<comment type="subcellular location">
    <subcellularLocation>
        <location evidence="1">Nucleus</location>
    </subcellularLocation>
</comment>
<proteinExistence type="predicted"/>
<dbReference type="Pfam" id="PF00319">
    <property type="entry name" value="SRF-TF"/>
    <property type="match status" value="1"/>
</dbReference>
<feature type="domain" description="MADS-box" evidence="6">
    <location>
        <begin position="11"/>
        <end position="71"/>
    </location>
</feature>
<evidence type="ECO:0000256" key="5">
    <source>
        <dbReference type="ARBA" id="ARBA00023242"/>
    </source>
</evidence>
<keyword evidence="3" id="KW-0238">DNA-binding</keyword>
<dbReference type="SMART" id="SM00432">
    <property type="entry name" value="MADS"/>
    <property type="match status" value="1"/>
</dbReference>
<evidence type="ECO:0000256" key="2">
    <source>
        <dbReference type="ARBA" id="ARBA00023015"/>
    </source>
</evidence>
<dbReference type="PRINTS" id="PR00404">
    <property type="entry name" value="MADSDOMAIN"/>
</dbReference>
<dbReference type="Proteomes" id="UP001318860">
    <property type="component" value="Unassembled WGS sequence"/>
</dbReference>
<dbReference type="InterPro" id="IPR002100">
    <property type="entry name" value="TF_MADSbox"/>
</dbReference>
<name>A0ABR0XL13_REHGL</name>
<keyword evidence="8" id="KW-1185">Reference proteome</keyword>
<dbReference type="EMBL" id="JABTTQ020000003">
    <property type="protein sequence ID" value="KAK6159859.1"/>
    <property type="molecule type" value="Genomic_DNA"/>
</dbReference>
<organism evidence="7 8">
    <name type="scientific">Rehmannia glutinosa</name>
    <name type="common">Chinese foxglove</name>
    <dbReference type="NCBI Taxonomy" id="99300"/>
    <lineage>
        <taxon>Eukaryota</taxon>
        <taxon>Viridiplantae</taxon>
        <taxon>Streptophyta</taxon>
        <taxon>Embryophyta</taxon>
        <taxon>Tracheophyta</taxon>
        <taxon>Spermatophyta</taxon>
        <taxon>Magnoliopsida</taxon>
        <taxon>eudicotyledons</taxon>
        <taxon>Gunneridae</taxon>
        <taxon>Pentapetalae</taxon>
        <taxon>asterids</taxon>
        <taxon>lamiids</taxon>
        <taxon>Lamiales</taxon>
        <taxon>Orobanchaceae</taxon>
        <taxon>Rehmannieae</taxon>
        <taxon>Rehmannia</taxon>
    </lineage>
</organism>
<evidence type="ECO:0000259" key="6">
    <source>
        <dbReference type="PROSITE" id="PS50066"/>
    </source>
</evidence>
<dbReference type="PANTHER" id="PTHR11945:SF776">
    <property type="entry name" value="AGAMOUS-LIKE 50-RELATED"/>
    <property type="match status" value="1"/>
</dbReference>